<evidence type="ECO:0000256" key="6">
    <source>
        <dbReference type="ARBA" id="ARBA00022692"/>
    </source>
</evidence>
<evidence type="ECO:0000256" key="3">
    <source>
        <dbReference type="ARBA" id="ARBA00012668"/>
    </source>
</evidence>
<organism evidence="17 18">
    <name type="scientific">Clonostachys chloroleuca</name>
    <dbReference type="NCBI Taxonomy" id="1926264"/>
    <lineage>
        <taxon>Eukaryota</taxon>
        <taxon>Fungi</taxon>
        <taxon>Dikarya</taxon>
        <taxon>Ascomycota</taxon>
        <taxon>Pezizomycotina</taxon>
        <taxon>Sordariomycetes</taxon>
        <taxon>Hypocreomycetidae</taxon>
        <taxon>Hypocreales</taxon>
        <taxon>Bionectriaceae</taxon>
        <taxon>Clonostachys</taxon>
    </lineage>
</organism>
<protein>
    <recommendedName>
        <fullName evidence="3">ferric-chelate reductase (NADPH)</fullName>
        <ecNumber evidence="3">1.16.1.9</ecNumber>
    </recommendedName>
</protein>
<evidence type="ECO:0000256" key="5">
    <source>
        <dbReference type="ARBA" id="ARBA00022475"/>
    </source>
</evidence>
<dbReference type="PROSITE" id="PS51384">
    <property type="entry name" value="FAD_FR"/>
    <property type="match status" value="1"/>
</dbReference>
<feature type="transmembrane region" description="Helical" evidence="15">
    <location>
        <begin position="240"/>
        <end position="260"/>
    </location>
</feature>
<keyword evidence="6 15" id="KW-0812">Transmembrane</keyword>
<dbReference type="PANTHER" id="PTHR32361:SF9">
    <property type="entry name" value="FERRIC REDUCTASE TRANSMEMBRANE COMPONENT 3-RELATED"/>
    <property type="match status" value="1"/>
</dbReference>
<keyword evidence="7" id="KW-0249">Electron transport</keyword>
<keyword evidence="8 15" id="KW-1133">Transmembrane helix</keyword>
<evidence type="ECO:0000256" key="2">
    <source>
        <dbReference type="ARBA" id="ARBA00006278"/>
    </source>
</evidence>
<accession>A0AA35MDU6</accession>
<gene>
    <name evidence="17" type="ORF">CCHLO57077_00009211</name>
</gene>
<evidence type="ECO:0000256" key="12">
    <source>
        <dbReference type="ARBA" id="ARBA00023180"/>
    </source>
</evidence>
<comment type="subcellular location">
    <subcellularLocation>
        <location evidence="1">Cell membrane</location>
        <topology evidence="1">Multi-pass membrane protein</topology>
    </subcellularLocation>
</comment>
<dbReference type="SFLD" id="SFLDG01168">
    <property type="entry name" value="Ferric_reductase_subgroup_(FRE"/>
    <property type="match status" value="1"/>
</dbReference>
<evidence type="ECO:0000256" key="13">
    <source>
        <dbReference type="ARBA" id="ARBA00048483"/>
    </source>
</evidence>
<dbReference type="Pfam" id="PF08022">
    <property type="entry name" value="FAD_binding_8"/>
    <property type="match status" value="1"/>
</dbReference>
<dbReference type="InterPro" id="IPR013130">
    <property type="entry name" value="Fe3_Rdtase_TM_dom"/>
</dbReference>
<comment type="similarity">
    <text evidence="2">Belongs to the ferric reductase (FRE) family.</text>
</comment>
<evidence type="ECO:0000256" key="15">
    <source>
        <dbReference type="SAM" id="Phobius"/>
    </source>
</evidence>
<feature type="domain" description="FAD-binding FR-type" evidence="16">
    <location>
        <begin position="267"/>
        <end position="413"/>
    </location>
</feature>
<comment type="catalytic activity">
    <reaction evidence="13">
        <text>2 a Fe(II)-siderophore + NADP(+) + H(+) = 2 a Fe(III)-siderophore + NADPH</text>
        <dbReference type="Rhea" id="RHEA:28795"/>
        <dbReference type="Rhea" id="RHEA-COMP:11342"/>
        <dbReference type="Rhea" id="RHEA-COMP:11344"/>
        <dbReference type="ChEBI" id="CHEBI:15378"/>
        <dbReference type="ChEBI" id="CHEBI:29033"/>
        <dbReference type="ChEBI" id="CHEBI:29034"/>
        <dbReference type="ChEBI" id="CHEBI:57783"/>
        <dbReference type="ChEBI" id="CHEBI:58349"/>
        <dbReference type="EC" id="1.16.1.9"/>
    </reaction>
</comment>
<dbReference type="InterPro" id="IPR051410">
    <property type="entry name" value="Ferric/Cupric_Reductase"/>
</dbReference>
<evidence type="ECO:0000256" key="8">
    <source>
        <dbReference type="ARBA" id="ARBA00022989"/>
    </source>
</evidence>
<feature type="region of interest" description="Disordered" evidence="14">
    <location>
        <begin position="499"/>
        <end position="530"/>
    </location>
</feature>
<evidence type="ECO:0000256" key="14">
    <source>
        <dbReference type="SAM" id="MobiDB-lite"/>
    </source>
</evidence>
<evidence type="ECO:0000313" key="18">
    <source>
        <dbReference type="Proteomes" id="UP001160390"/>
    </source>
</evidence>
<dbReference type="InterPro" id="IPR013121">
    <property type="entry name" value="Fe_red_NAD-bd_6"/>
</dbReference>
<evidence type="ECO:0000259" key="16">
    <source>
        <dbReference type="PROSITE" id="PS51384"/>
    </source>
</evidence>
<dbReference type="PANTHER" id="PTHR32361">
    <property type="entry name" value="FERRIC/CUPRIC REDUCTASE TRANSMEMBRANE COMPONENT"/>
    <property type="match status" value="1"/>
</dbReference>
<keyword evidence="5" id="KW-1003">Cell membrane</keyword>
<dbReference type="InterPro" id="IPR017927">
    <property type="entry name" value="FAD-bd_FR_type"/>
</dbReference>
<feature type="transmembrane region" description="Helical" evidence="15">
    <location>
        <begin position="216"/>
        <end position="233"/>
    </location>
</feature>
<keyword evidence="9" id="KW-0560">Oxidoreductase</keyword>
<evidence type="ECO:0000256" key="9">
    <source>
        <dbReference type="ARBA" id="ARBA00023002"/>
    </source>
</evidence>
<keyword evidence="11 15" id="KW-0472">Membrane</keyword>
<keyword evidence="4" id="KW-0813">Transport</keyword>
<keyword evidence="12" id="KW-0325">Glycoprotein</keyword>
<dbReference type="Pfam" id="PF01794">
    <property type="entry name" value="Ferric_reduct"/>
    <property type="match status" value="1"/>
</dbReference>
<dbReference type="GO" id="GO:0006826">
    <property type="term" value="P:iron ion transport"/>
    <property type="evidence" value="ECO:0007669"/>
    <property type="project" value="TreeGrafter"/>
</dbReference>
<dbReference type="SUPFAM" id="SSF63380">
    <property type="entry name" value="Riboflavin synthase domain-like"/>
    <property type="match status" value="1"/>
</dbReference>
<dbReference type="Gene3D" id="3.40.50.80">
    <property type="entry name" value="Nucleotide-binding domain of ferredoxin-NADP reductase (FNR) module"/>
    <property type="match status" value="1"/>
</dbReference>
<feature type="transmembrane region" description="Helical" evidence="15">
    <location>
        <begin position="23"/>
        <end position="40"/>
    </location>
</feature>
<evidence type="ECO:0000256" key="10">
    <source>
        <dbReference type="ARBA" id="ARBA00023065"/>
    </source>
</evidence>
<dbReference type="AlphaFoldDB" id="A0AA35MDU6"/>
<keyword evidence="18" id="KW-1185">Reference proteome</keyword>
<dbReference type="CDD" id="cd06186">
    <property type="entry name" value="NOX_Duox_like_FAD_NADP"/>
    <property type="match status" value="1"/>
</dbReference>
<dbReference type="GO" id="GO:0005886">
    <property type="term" value="C:plasma membrane"/>
    <property type="evidence" value="ECO:0007669"/>
    <property type="project" value="UniProtKB-SubCell"/>
</dbReference>
<feature type="transmembrane region" description="Helical" evidence="15">
    <location>
        <begin position="176"/>
        <end position="196"/>
    </location>
</feature>
<evidence type="ECO:0000256" key="1">
    <source>
        <dbReference type="ARBA" id="ARBA00004651"/>
    </source>
</evidence>
<dbReference type="Pfam" id="PF08030">
    <property type="entry name" value="NAD_binding_6"/>
    <property type="match status" value="1"/>
</dbReference>
<dbReference type="InterPro" id="IPR013112">
    <property type="entry name" value="FAD-bd_8"/>
</dbReference>
<keyword evidence="10" id="KW-0406">Ion transport</keyword>
<feature type="transmembrane region" description="Helical" evidence="15">
    <location>
        <begin position="105"/>
        <end position="124"/>
    </location>
</feature>
<dbReference type="GO" id="GO:0006879">
    <property type="term" value="P:intracellular iron ion homeostasis"/>
    <property type="evidence" value="ECO:0007669"/>
    <property type="project" value="TreeGrafter"/>
</dbReference>
<dbReference type="EMBL" id="CABFNP030001256">
    <property type="protein sequence ID" value="CAI6094356.1"/>
    <property type="molecule type" value="Genomic_DNA"/>
</dbReference>
<comment type="caution">
    <text evidence="17">The sequence shown here is derived from an EMBL/GenBank/DDBJ whole genome shotgun (WGS) entry which is preliminary data.</text>
</comment>
<dbReference type="Proteomes" id="UP001160390">
    <property type="component" value="Unassembled WGS sequence"/>
</dbReference>
<evidence type="ECO:0000256" key="4">
    <source>
        <dbReference type="ARBA" id="ARBA00022448"/>
    </source>
</evidence>
<proteinExistence type="inferred from homology"/>
<evidence type="ECO:0000256" key="11">
    <source>
        <dbReference type="ARBA" id="ARBA00023136"/>
    </source>
</evidence>
<name>A0AA35MDU6_9HYPO</name>
<dbReference type="EC" id="1.16.1.9" evidence="3"/>
<feature type="compositionally biased region" description="Basic and acidic residues" evidence="14">
    <location>
        <begin position="560"/>
        <end position="569"/>
    </location>
</feature>
<evidence type="ECO:0000256" key="7">
    <source>
        <dbReference type="ARBA" id="ARBA00022982"/>
    </source>
</evidence>
<feature type="region of interest" description="Disordered" evidence="14">
    <location>
        <begin position="547"/>
        <end position="569"/>
    </location>
</feature>
<feature type="transmembrane region" description="Helical" evidence="15">
    <location>
        <begin position="144"/>
        <end position="164"/>
    </location>
</feature>
<dbReference type="InterPro" id="IPR017938">
    <property type="entry name" value="Riboflavin_synthase-like_b-brl"/>
</dbReference>
<dbReference type="GO" id="GO:0015677">
    <property type="term" value="P:copper ion import"/>
    <property type="evidence" value="ECO:0007669"/>
    <property type="project" value="TreeGrafter"/>
</dbReference>
<dbReference type="GO" id="GO:0052851">
    <property type="term" value="F:ferric-chelate reductase (NADPH) activity"/>
    <property type="evidence" value="ECO:0007669"/>
    <property type="project" value="UniProtKB-EC"/>
</dbReference>
<dbReference type="SFLD" id="SFLDS00052">
    <property type="entry name" value="Ferric_Reductase_Domain"/>
    <property type="match status" value="1"/>
</dbReference>
<sequence>MSHDHHEPQGIGSATNKAFAQDYWFIVAGVVGLGVAVRVVNHIEAKSRLKSCLDASTSKYPTIPRNRLSQFWATATAVVREIHHPQFYIPIRGLRWATPLPLGRILVLLAYWAVVAYMMGWNVVEDDVYYWERIGYRNGWVTVAQLPMLYLLAMKVNPIGLLIGSSHERLNWLHRWVARTMLITATVHGFHFWTMWARADFVEYALETTPLVKYGIGAWGILLWLFVTGILPLRRLAYEIWVAQHVIASIVMLWLVHVHIPDSARYLLWMSVSFLVFDRAARWALLGWRNIRLRPDKTSCQGQKGFGHHVSVQAVGETTTLVTVKNVHFAWNAGQHVYLWLPRVGLLEAHPYTIACAHQPTTGPDICTCNSVQLIVRAHGGFSKRLLAYAKAHPDSPNLTGFLSGPYGVPPLWEAYDTLVLVGASSGVSFTLPILESVVRTASSESKTVCVRKIEMAMVARRSEEIEYYVDRARLAAREARQKGIEVVLHVAITGEGQVHQQGRNLPTRGPSVDHSISEPVTDRSDGPAKAPCTEKCQGCCEAKEKAAEDAEGENTSDGSEERTYTSRPDIEKVIREPVEAAWGETAVVVCGGKELTARTRNCVSRLSDERAVHKGTGAQGIYLHVEEYAF</sequence>
<evidence type="ECO:0000313" key="17">
    <source>
        <dbReference type="EMBL" id="CAI6094356.1"/>
    </source>
</evidence>
<dbReference type="InterPro" id="IPR039261">
    <property type="entry name" value="FNR_nucleotide-bd"/>
</dbReference>
<reference evidence="17" key="1">
    <citation type="submission" date="2023-01" db="EMBL/GenBank/DDBJ databases">
        <authorList>
            <person name="Piombo E."/>
        </authorList>
    </citation>
    <scope>NUCLEOTIDE SEQUENCE</scope>
</reference>